<dbReference type="PANTHER" id="PTHR33214">
    <property type="entry name" value="BIFUNCTIONAL INHIBITOR/LIPID-TRANSFER PROTEIN/SEED STORAGE 2S ALBUMIN SUPERFAMILY PROTEIN"/>
    <property type="match status" value="1"/>
</dbReference>
<dbReference type="Proteomes" id="UP001627284">
    <property type="component" value="Unassembled WGS sequence"/>
</dbReference>
<sequence>FLFSQNFFLKFSNMKKGSSISAILLVTTLVILLGELLVVESVICDIAELQPCTDAIIKSQPPSPACCTKLIEQLPCICGYIEDPKLKPYIKFTPQAKKVFETCGVHLPKC</sequence>
<dbReference type="GO" id="GO:0008289">
    <property type="term" value="F:lipid binding"/>
    <property type="evidence" value="ECO:0007669"/>
    <property type="project" value="UniProtKB-KW"/>
</dbReference>
<evidence type="ECO:0000313" key="5">
    <source>
        <dbReference type="Proteomes" id="UP001627284"/>
    </source>
</evidence>
<keyword evidence="2" id="KW-0446">Lipid-binding</keyword>
<accession>A0ABD2UVJ9</accession>
<dbReference type="InterPro" id="IPR033872">
    <property type="entry name" value="nsLTP2"/>
</dbReference>
<feature type="domain" description="Bifunctional inhibitor/plant lipid transfer protein/seed storage helical" evidence="3">
    <location>
        <begin position="46"/>
        <end position="110"/>
    </location>
</feature>
<evidence type="ECO:0000256" key="2">
    <source>
        <dbReference type="ARBA" id="ARBA00023121"/>
    </source>
</evidence>
<reference evidence="4 5" key="1">
    <citation type="submission" date="2024-05" db="EMBL/GenBank/DDBJ databases">
        <title>De novo assembly of an allotetraploid wild potato.</title>
        <authorList>
            <person name="Hosaka A.J."/>
        </authorList>
    </citation>
    <scope>NUCLEOTIDE SEQUENCE [LARGE SCALE GENOMIC DNA]</scope>
    <source>
        <tissue evidence="4">Young leaves</tissue>
    </source>
</reference>
<dbReference type="AlphaFoldDB" id="A0ABD2UVJ9"/>
<gene>
    <name evidence="4" type="ORF">AABB24_005059</name>
</gene>
<dbReference type="Gene3D" id="1.10.110.10">
    <property type="entry name" value="Plant lipid-transfer and hydrophobic proteins"/>
    <property type="match status" value="1"/>
</dbReference>
<dbReference type="InterPro" id="IPR016140">
    <property type="entry name" value="Bifunc_inhib/LTP/seed_store"/>
</dbReference>
<dbReference type="PANTHER" id="PTHR33214:SF52">
    <property type="entry name" value="BIFUNCTIONAL INHIBITOR_PLANT LIPID TRANSFER PROTEIN_SEED STORAGE HELICAL DOMAIN-CONTAINING PROTEIN"/>
    <property type="match status" value="1"/>
</dbReference>
<dbReference type="SUPFAM" id="SSF47699">
    <property type="entry name" value="Bifunctional inhibitor/lipid-transfer protein/seed storage 2S albumin"/>
    <property type="match status" value="1"/>
</dbReference>
<evidence type="ECO:0000256" key="1">
    <source>
        <dbReference type="ARBA" id="ARBA00022448"/>
    </source>
</evidence>
<comment type="caution">
    <text evidence="4">The sequence shown here is derived from an EMBL/GenBank/DDBJ whole genome shotgun (WGS) entry which is preliminary data.</text>
</comment>
<feature type="non-terminal residue" evidence="4">
    <location>
        <position position="1"/>
    </location>
</feature>
<protein>
    <recommendedName>
        <fullName evidence="3">Bifunctional inhibitor/plant lipid transfer protein/seed storage helical domain-containing protein</fullName>
    </recommendedName>
</protein>
<dbReference type="Pfam" id="PF00234">
    <property type="entry name" value="Tryp_alpha_amyl"/>
    <property type="match status" value="1"/>
</dbReference>
<organism evidence="4 5">
    <name type="scientific">Solanum stoloniferum</name>
    <dbReference type="NCBI Taxonomy" id="62892"/>
    <lineage>
        <taxon>Eukaryota</taxon>
        <taxon>Viridiplantae</taxon>
        <taxon>Streptophyta</taxon>
        <taxon>Embryophyta</taxon>
        <taxon>Tracheophyta</taxon>
        <taxon>Spermatophyta</taxon>
        <taxon>Magnoliopsida</taxon>
        <taxon>eudicotyledons</taxon>
        <taxon>Gunneridae</taxon>
        <taxon>Pentapetalae</taxon>
        <taxon>asterids</taxon>
        <taxon>lamiids</taxon>
        <taxon>Solanales</taxon>
        <taxon>Solanaceae</taxon>
        <taxon>Solanoideae</taxon>
        <taxon>Solaneae</taxon>
        <taxon>Solanum</taxon>
    </lineage>
</organism>
<keyword evidence="5" id="KW-1185">Reference proteome</keyword>
<evidence type="ECO:0000313" key="4">
    <source>
        <dbReference type="EMBL" id="KAL3372839.1"/>
    </source>
</evidence>
<proteinExistence type="predicted"/>
<dbReference type="CDD" id="cd01959">
    <property type="entry name" value="nsLTP2"/>
    <property type="match status" value="1"/>
</dbReference>
<dbReference type="EMBL" id="JBJKTR010000003">
    <property type="protein sequence ID" value="KAL3372839.1"/>
    <property type="molecule type" value="Genomic_DNA"/>
</dbReference>
<name>A0ABD2UVJ9_9SOLN</name>
<dbReference type="InterPro" id="IPR036312">
    <property type="entry name" value="Bifun_inhib/LTP/seed_sf"/>
</dbReference>
<evidence type="ECO:0000259" key="3">
    <source>
        <dbReference type="Pfam" id="PF00234"/>
    </source>
</evidence>
<keyword evidence="1" id="KW-0813">Transport</keyword>